<keyword evidence="2" id="KW-0808">Transferase</keyword>
<reference evidence="3" key="1">
    <citation type="submission" date="2017-09" db="EMBL/GenBank/DDBJ databases">
        <title>The Reconstruction of 2,631 Draft Metagenome-Assembled Genomes from the Global Oceans.</title>
        <authorList>
            <person name="Tully B.J."/>
            <person name="Graham E.D."/>
            <person name="Heidelberg J.F."/>
        </authorList>
    </citation>
    <scope>NUCLEOTIDE SEQUENCE [LARGE SCALE GENOMIC DNA]</scope>
</reference>
<name>A0A2D6YN59_9DELT</name>
<dbReference type="EMBL" id="NZEX01000174">
    <property type="protein sequence ID" value="MAH64599.1"/>
    <property type="molecule type" value="Genomic_DNA"/>
</dbReference>
<gene>
    <name evidence="2" type="ORF">CMN54_14390</name>
</gene>
<evidence type="ECO:0000313" key="3">
    <source>
        <dbReference type="Proteomes" id="UP000226525"/>
    </source>
</evidence>
<organism evidence="2 3">
    <name type="scientific">SAR324 cluster bacterium</name>
    <dbReference type="NCBI Taxonomy" id="2024889"/>
    <lineage>
        <taxon>Bacteria</taxon>
        <taxon>Deltaproteobacteria</taxon>
        <taxon>SAR324 cluster</taxon>
    </lineage>
</organism>
<keyword evidence="2" id="KW-0489">Methyltransferase</keyword>
<feature type="domain" description="Dual-specificity RNA methyltransferase RlmN N-terminal" evidence="1">
    <location>
        <begin position="5"/>
        <end position="63"/>
    </location>
</feature>
<dbReference type="GO" id="GO:0008168">
    <property type="term" value="F:methyltransferase activity"/>
    <property type="evidence" value="ECO:0007669"/>
    <property type="project" value="UniProtKB-KW"/>
</dbReference>
<dbReference type="GO" id="GO:0032259">
    <property type="term" value="P:methylation"/>
    <property type="evidence" value="ECO:0007669"/>
    <property type="project" value="UniProtKB-KW"/>
</dbReference>
<proteinExistence type="predicted"/>
<feature type="non-terminal residue" evidence="2">
    <location>
        <position position="1"/>
    </location>
</feature>
<dbReference type="Proteomes" id="UP000226525">
    <property type="component" value="Unassembled WGS sequence"/>
</dbReference>
<sequence>KKKIDIRQLPLDNLTDEIVKLGEKPYRAQQIHDWLWKKRAINFDQMTNLSKSLRKLVEENFIINGLLFRPRL</sequence>
<dbReference type="Gene3D" id="1.10.150.530">
    <property type="match status" value="1"/>
</dbReference>
<dbReference type="InterPro" id="IPR048641">
    <property type="entry name" value="RlmN_N"/>
</dbReference>
<dbReference type="Pfam" id="PF21016">
    <property type="entry name" value="RlmN_N"/>
    <property type="match status" value="1"/>
</dbReference>
<evidence type="ECO:0000313" key="2">
    <source>
        <dbReference type="EMBL" id="MAH64599.1"/>
    </source>
</evidence>
<dbReference type="AlphaFoldDB" id="A0A2D6YN59"/>
<protein>
    <submittedName>
        <fullName evidence="2">23S rRNA (Adenine(2503)-C(2))-methyltransferase RlmN</fullName>
    </submittedName>
</protein>
<comment type="caution">
    <text evidence="2">The sequence shown here is derived from an EMBL/GenBank/DDBJ whole genome shotgun (WGS) entry which is preliminary data.</text>
</comment>
<accession>A0A2D6YN59</accession>
<evidence type="ECO:0000259" key="1">
    <source>
        <dbReference type="Pfam" id="PF21016"/>
    </source>
</evidence>